<reference evidence="2 3" key="1">
    <citation type="submission" date="2020-10" db="EMBL/GenBank/DDBJ databases">
        <title>Pygocentrus nattereri (red-bellied piranha) genome, fPygNat1, primary haplotype.</title>
        <authorList>
            <person name="Myers G."/>
            <person name="Meyer A."/>
            <person name="Karagic N."/>
            <person name="Pippel M."/>
            <person name="Winkler S."/>
            <person name="Tracey A."/>
            <person name="Wood J."/>
            <person name="Formenti G."/>
            <person name="Howe K."/>
            <person name="Fedrigo O."/>
            <person name="Jarvis E.D."/>
        </authorList>
    </citation>
    <scope>NUCLEOTIDE SEQUENCE [LARGE SCALE GENOMIC DNA]</scope>
</reference>
<dbReference type="SUPFAM" id="SSF56436">
    <property type="entry name" value="C-type lectin-like"/>
    <property type="match status" value="1"/>
</dbReference>
<dbReference type="PANTHER" id="PTHR45784">
    <property type="entry name" value="C-TYPE LECTIN DOMAIN FAMILY 20 MEMBER A-RELATED"/>
    <property type="match status" value="1"/>
</dbReference>
<dbReference type="Ensembl" id="ENSPNAT00000057456.1">
    <property type="protein sequence ID" value="ENSPNAP00000071445.1"/>
    <property type="gene ID" value="ENSPNAG00000032972.1"/>
</dbReference>
<dbReference type="InterPro" id="IPR016187">
    <property type="entry name" value="CTDL_fold"/>
</dbReference>
<accession>A0AAR2L4I4</accession>
<evidence type="ECO:0000259" key="1">
    <source>
        <dbReference type="PROSITE" id="PS50041"/>
    </source>
</evidence>
<evidence type="ECO:0000313" key="2">
    <source>
        <dbReference type="Ensembl" id="ENSPNAP00000071445.1"/>
    </source>
</evidence>
<name>A0AAR2L4I4_PYGNA</name>
<dbReference type="AlphaFoldDB" id="A0AAR2L4I4"/>
<dbReference type="PROSITE" id="PS51257">
    <property type="entry name" value="PROKAR_LIPOPROTEIN"/>
    <property type="match status" value="1"/>
</dbReference>
<keyword evidence="3" id="KW-1185">Reference proteome</keyword>
<reference evidence="2" key="2">
    <citation type="submission" date="2025-08" db="UniProtKB">
        <authorList>
            <consortium name="Ensembl"/>
        </authorList>
    </citation>
    <scope>IDENTIFICATION</scope>
</reference>
<protein>
    <recommendedName>
        <fullName evidence="1">C-type lectin domain-containing protein</fullName>
    </recommendedName>
</protein>
<evidence type="ECO:0000313" key="3">
    <source>
        <dbReference type="Proteomes" id="UP001501920"/>
    </source>
</evidence>
<proteinExistence type="predicted"/>
<dbReference type="SMART" id="SM00034">
    <property type="entry name" value="CLECT"/>
    <property type="match status" value="1"/>
</dbReference>
<dbReference type="InterPro" id="IPR016186">
    <property type="entry name" value="C-type_lectin-like/link_sf"/>
</dbReference>
<dbReference type="GeneTree" id="ENSGT01100000263473"/>
<organism evidence="2 3">
    <name type="scientific">Pygocentrus nattereri</name>
    <name type="common">Red-bellied piranha</name>
    <dbReference type="NCBI Taxonomy" id="42514"/>
    <lineage>
        <taxon>Eukaryota</taxon>
        <taxon>Metazoa</taxon>
        <taxon>Chordata</taxon>
        <taxon>Craniata</taxon>
        <taxon>Vertebrata</taxon>
        <taxon>Euteleostomi</taxon>
        <taxon>Actinopterygii</taxon>
        <taxon>Neopterygii</taxon>
        <taxon>Teleostei</taxon>
        <taxon>Ostariophysi</taxon>
        <taxon>Characiformes</taxon>
        <taxon>Characoidei</taxon>
        <taxon>Pygocentrus</taxon>
    </lineage>
</organism>
<dbReference type="PROSITE" id="PS50041">
    <property type="entry name" value="C_TYPE_LECTIN_2"/>
    <property type="match status" value="1"/>
</dbReference>
<dbReference type="Pfam" id="PF00059">
    <property type="entry name" value="Lectin_C"/>
    <property type="match status" value="1"/>
</dbReference>
<feature type="domain" description="C-type lectin" evidence="1">
    <location>
        <begin position="33"/>
        <end position="151"/>
    </location>
</feature>
<dbReference type="PANTHER" id="PTHR45784:SF3">
    <property type="entry name" value="C-TYPE LECTIN DOMAIN FAMILY 4 MEMBER K-LIKE-RELATED"/>
    <property type="match status" value="1"/>
</dbReference>
<dbReference type="Proteomes" id="UP001501920">
    <property type="component" value="Chromosome 2"/>
</dbReference>
<sequence length="160" mass="18663">MFYRIEISNLIQLPTQITHLCLFTISSCLSRQYYFVNNRTTWTEAQAYCRQYYTDLATLENANDTSSLTAAVNSSYNNLAWIGLYDDVENIWIGLYRTRLWSDQSNSTYENWLTGQPDNLNYVEHCTAASLGNSGQWTDENCNQTLPFFCYRGEFNKLFL</sequence>
<reference evidence="2" key="3">
    <citation type="submission" date="2025-09" db="UniProtKB">
        <authorList>
            <consortium name="Ensembl"/>
        </authorList>
    </citation>
    <scope>IDENTIFICATION</scope>
</reference>
<dbReference type="Gene3D" id="3.10.100.10">
    <property type="entry name" value="Mannose-Binding Protein A, subunit A"/>
    <property type="match status" value="1"/>
</dbReference>
<dbReference type="InterPro" id="IPR001304">
    <property type="entry name" value="C-type_lectin-like"/>
</dbReference>